<accession>A0A8X6TE69</accession>
<organism evidence="1 2">
    <name type="scientific">Nephila pilipes</name>
    <name type="common">Giant wood spider</name>
    <name type="synonym">Nephila maculata</name>
    <dbReference type="NCBI Taxonomy" id="299642"/>
    <lineage>
        <taxon>Eukaryota</taxon>
        <taxon>Metazoa</taxon>
        <taxon>Ecdysozoa</taxon>
        <taxon>Arthropoda</taxon>
        <taxon>Chelicerata</taxon>
        <taxon>Arachnida</taxon>
        <taxon>Araneae</taxon>
        <taxon>Araneomorphae</taxon>
        <taxon>Entelegynae</taxon>
        <taxon>Araneoidea</taxon>
        <taxon>Nephilidae</taxon>
        <taxon>Nephila</taxon>
    </lineage>
</organism>
<reference evidence="1" key="1">
    <citation type="submission" date="2020-08" db="EMBL/GenBank/DDBJ databases">
        <title>Multicomponent nature underlies the extraordinary mechanical properties of spider dragline silk.</title>
        <authorList>
            <person name="Kono N."/>
            <person name="Nakamura H."/>
            <person name="Mori M."/>
            <person name="Yoshida Y."/>
            <person name="Ohtoshi R."/>
            <person name="Malay A.D."/>
            <person name="Moran D.A.P."/>
            <person name="Tomita M."/>
            <person name="Numata K."/>
            <person name="Arakawa K."/>
        </authorList>
    </citation>
    <scope>NUCLEOTIDE SEQUENCE</scope>
</reference>
<dbReference type="EMBL" id="BMAW01055128">
    <property type="protein sequence ID" value="GFS99409.1"/>
    <property type="molecule type" value="Genomic_DNA"/>
</dbReference>
<comment type="caution">
    <text evidence="1">The sequence shown here is derived from an EMBL/GenBank/DDBJ whole genome shotgun (WGS) entry which is preliminary data.</text>
</comment>
<dbReference type="Proteomes" id="UP000887013">
    <property type="component" value="Unassembled WGS sequence"/>
</dbReference>
<name>A0A8X6TE69_NEPPI</name>
<keyword evidence="2" id="KW-1185">Reference proteome</keyword>
<dbReference type="AlphaFoldDB" id="A0A8X6TE69"/>
<evidence type="ECO:0000313" key="1">
    <source>
        <dbReference type="EMBL" id="GFS99409.1"/>
    </source>
</evidence>
<protein>
    <submittedName>
        <fullName evidence="1">Uncharacterized protein</fullName>
    </submittedName>
</protein>
<gene>
    <name evidence="1" type="ORF">NPIL_533741</name>
</gene>
<proteinExistence type="predicted"/>
<sequence length="85" mass="9557">MLRKVRDSYVRSKRVIWPFEIAYLEIICHYGGASAADFQTSHSTSDCSHSITPENDNVEQNINLNGCHLCSMGSFNVGKDWGFSL</sequence>
<evidence type="ECO:0000313" key="2">
    <source>
        <dbReference type="Proteomes" id="UP000887013"/>
    </source>
</evidence>